<feature type="transmembrane region" description="Helical" evidence="1">
    <location>
        <begin position="386"/>
        <end position="404"/>
    </location>
</feature>
<keyword evidence="2" id="KW-0732">Signal</keyword>
<dbReference type="Proteomes" id="UP001595818">
    <property type="component" value="Unassembled WGS sequence"/>
</dbReference>
<sequence>MKKYTKACSFLLLFVCSFAHGQMERYSHKRELKGISEQWHKIVLPDEIFGKVSNDLADIRVFGFTNSNDTIEAPYLIDLKADKVDAKEIAFRMLNASRDDRGYYFTFEVPTSEPVNQIQLDFEQNNFDWKVSLEGSQDQREWFTIVSDYRILSIKNDLTDFRFTQLTFPRSVYRYFRLSIDSDQKPRLNTARITQREITEGVFRKYPFKITGNKENKQTRQTEIDLEYPLPVPVSQLQMVISDEFDYYRPVTVQYLADSFQTSEGWRYNYRTLTSETLNSLEDNVFKFSSTVSQKLKVFIHNQSNRPLNINSIHVTGYVHELAVRFTEPASYFLVYGNKETTRPSYDIKHFTDNIPKELSQLTLGDELSMETTAGKASSALFEHKAWLWGIMVVIIALLGWFSLQMMRKK</sequence>
<evidence type="ECO:0000313" key="4">
    <source>
        <dbReference type="Proteomes" id="UP001595818"/>
    </source>
</evidence>
<dbReference type="Gene3D" id="2.60.120.260">
    <property type="entry name" value="Galactose-binding domain-like"/>
    <property type="match status" value="1"/>
</dbReference>
<organism evidence="3 4">
    <name type="scientific">Negadavirga shengliensis</name>
    <dbReference type="NCBI Taxonomy" id="1389218"/>
    <lineage>
        <taxon>Bacteria</taxon>
        <taxon>Pseudomonadati</taxon>
        <taxon>Bacteroidota</taxon>
        <taxon>Cytophagia</taxon>
        <taxon>Cytophagales</taxon>
        <taxon>Cyclobacteriaceae</taxon>
        <taxon>Negadavirga</taxon>
    </lineage>
</organism>
<reference evidence="4" key="1">
    <citation type="journal article" date="2019" name="Int. J. Syst. Evol. Microbiol.">
        <title>The Global Catalogue of Microorganisms (GCM) 10K type strain sequencing project: providing services to taxonomists for standard genome sequencing and annotation.</title>
        <authorList>
            <consortium name="The Broad Institute Genomics Platform"/>
            <consortium name="The Broad Institute Genome Sequencing Center for Infectious Disease"/>
            <person name="Wu L."/>
            <person name="Ma J."/>
        </authorList>
    </citation>
    <scope>NUCLEOTIDE SEQUENCE [LARGE SCALE GENOMIC DNA]</scope>
    <source>
        <strain evidence="4">CGMCC 4.7466</strain>
    </source>
</reference>
<dbReference type="RefSeq" id="WP_377061435.1">
    <property type="nucleotide sequence ID" value="NZ_JBHSJJ010000002.1"/>
</dbReference>
<comment type="caution">
    <text evidence="3">The sequence shown here is derived from an EMBL/GenBank/DDBJ whole genome shotgun (WGS) entry which is preliminary data.</text>
</comment>
<dbReference type="Pfam" id="PF13163">
    <property type="entry name" value="DUF3999"/>
    <property type="match status" value="1"/>
</dbReference>
<protein>
    <submittedName>
        <fullName evidence="3">DUF3999 family protein</fullName>
    </submittedName>
</protein>
<keyword evidence="4" id="KW-1185">Reference proteome</keyword>
<evidence type="ECO:0000256" key="1">
    <source>
        <dbReference type="SAM" id="Phobius"/>
    </source>
</evidence>
<name>A0ABV9SWN9_9BACT</name>
<evidence type="ECO:0000256" key="2">
    <source>
        <dbReference type="SAM" id="SignalP"/>
    </source>
</evidence>
<keyword evidence="1" id="KW-0472">Membrane</keyword>
<accession>A0ABV9SWN9</accession>
<dbReference type="InterPro" id="IPR025060">
    <property type="entry name" value="DUF3999"/>
</dbReference>
<feature type="chain" id="PRO_5046478038" evidence="2">
    <location>
        <begin position="22"/>
        <end position="410"/>
    </location>
</feature>
<proteinExistence type="predicted"/>
<gene>
    <name evidence="3" type="ORF">ACFPFU_03170</name>
</gene>
<feature type="signal peptide" evidence="2">
    <location>
        <begin position="1"/>
        <end position="21"/>
    </location>
</feature>
<keyword evidence="1" id="KW-0812">Transmembrane</keyword>
<dbReference type="EMBL" id="JBHSJJ010000002">
    <property type="protein sequence ID" value="MFC4870672.1"/>
    <property type="molecule type" value="Genomic_DNA"/>
</dbReference>
<evidence type="ECO:0000313" key="3">
    <source>
        <dbReference type="EMBL" id="MFC4870672.1"/>
    </source>
</evidence>
<keyword evidence="1" id="KW-1133">Transmembrane helix</keyword>